<sequence length="271" mass="29813">MLTIEYDVREDQPERTQVVRLDTSSPALIEALLRRRYSHLSQVDARTIANASGGNARIAIALAETVDRSDSISGLSDEALFQRLFRQRQDSDNALLLAAQMCALVYSFQGAALTGDQAELPRLAALAGQAPGETYRYVQELLRRDLVQQRGPWRAVLPHAIANRLAARALEDTPYDLIDQQLVSGGTERLAKSFSRRLSFLHDQPAAVAIVERWLAPGGLLHDVSALSDLGRAMFHNVAPVLPEAALSALERVAVSRPHLAATVWRQHLSL</sequence>
<keyword evidence="2" id="KW-1185">Reference proteome</keyword>
<feature type="non-terminal residue" evidence="1">
    <location>
        <position position="271"/>
    </location>
</feature>
<name>B9TQ25_RICCO</name>
<dbReference type="EMBL" id="EQ997766">
    <property type="protein sequence ID" value="EEF22039.1"/>
    <property type="molecule type" value="Genomic_DNA"/>
</dbReference>
<dbReference type="AlphaFoldDB" id="B9TQ25"/>
<organism evidence="1 2">
    <name type="scientific">Ricinus communis</name>
    <name type="common">Castor bean</name>
    <dbReference type="NCBI Taxonomy" id="3988"/>
    <lineage>
        <taxon>Eukaryota</taxon>
        <taxon>Viridiplantae</taxon>
        <taxon>Streptophyta</taxon>
        <taxon>Embryophyta</taxon>
        <taxon>Tracheophyta</taxon>
        <taxon>Spermatophyta</taxon>
        <taxon>Magnoliopsida</taxon>
        <taxon>eudicotyledons</taxon>
        <taxon>Gunneridae</taxon>
        <taxon>Pentapetalae</taxon>
        <taxon>rosids</taxon>
        <taxon>fabids</taxon>
        <taxon>Malpighiales</taxon>
        <taxon>Euphorbiaceae</taxon>
        <taxon>Acalyphoideae</taxon>
        <taxon>Acalypheae</taxon>
        <taxon>Ricinus</taxon>
    </lineage>
</organism>
<proteinExistence type="predicted"/>
<dbReference type="Proteomes" id="UP000008311">
    <property type="component" value="Unassembled WGS sequence"/>
</dbReference>
<accession>B9TQ25</accession>
<dbReference type="InParanoid" id="B9TQ25"/>
<protein>
    <submittedName>
        <fullName evidence="1">Uncharacterized protein</fullName>
    </submittedName>
</protein>
<evidence type="ECO:0000313" key="2">
    <source>
        <dbReference type="Proteomes" id="UP000008311"/>
    </source>
</evidence>
<evidence type="ECO:0000313" key="1">
    <source>
        <dbReference type="EMBL" id="EEF22039.1"/>
    </source>
</evidence>
<gene>
    <name evidence="1" type="ORF">RCOM_1970250</name>
</gene>
<reference evidence="2" key="1">
    <citation type="journal article" date="2010" name="Nat. Biotechnol.">
        <title>Draft genome sequence of the oilseed species Ricinus communis.</title>
        <authorList>
            <person name="Chan A.P."/>
            <person name="Crabtree J."/>
            <person name="Zhao Q."/>
            <person name="Lorenzi H."/>
            <person name="Orvis J."/>
            <person name="Puiu D."/>
            <person name="Melake-Berhan A."/>
            <person name="Jones K.M."/>
            <person name="Redman J."/>
            <person name="Chen G."/>
            <person name="Cahoon E.B."/>
            <person name="Gedil M."/>
            <person name="Stanke M."/>
            <person name="Haas B.J."/>
            <person name="Wortman J.R."/>
            <person name="Fraser-Liggett C.M."/>
            <person name="Ravel J."/>
            <person name="Rabinowicz P.D."/>
        </authorList>
    </citation>
    <scope>NUCLEOTIDE SEQUENCE [LARGE SCALE GENOMIC DNA]</scope>
    <source>
        <strain evidence="2">cv. Hale</strain>
    </source>
</reference>